<evidence type="ECO:0000313" key="1">
    <source>
        <dbReference type="EnsemblPlants" id="AVESA.00010b.r2.1DG0170110.2.CDS"/>
    </source>
</evidence>
<name>A0ACD5U2P6_AVESA</name>
<keyword evidence="2" id="KW-1185">Reference proteome</keyword>
<reference evidence="1" key="2">
    <citation type="submission" date="2025-09" db="UniProtKB">
        <authorList>
            <consortium name="EnsemblPlants"/>
        </authorList>
    </citation>
    <scope>IDENTIFICATION</scope>
</reference>
<proteinExistence type="predicted"/>
<sequence>MADPDPHPSPPSLLFLPLPRRRRWRGPPGLSRAGPAAAGRSSSRARSGRAGPPAGGGAPRRRTGRCGGVEPAAGWPSRRRSRRRRGIRGPVLGGGAADTWPASKPRSGPFGPDLGLGVPRLARCCLLRWSEGRDSMSGAIQWGVTAPRLLDPPTDDDYNRTEQLKQFLDKSHLSMDLTDLSKRQNILKELYEVVKTCVKDIVSEKYQLTEAPHVSVLTFGSYQLGVHIPSDDLEIVCFGPPLVECQDFFKALHGALGKNGIFVEVESLHKEKSLYGSSRKKEENPELKALENEKAIEFKHSPADFVKFKQQGISVVLTYAIISGVPLENLNILKDDGLLYHVDEANFPGLDRCRVSALIRFLVPRIENFQVVLRYINFWARKRGLYSNVTGYLRGVHWAVLVARMCQVYPEATPSVLAMKFFKIYSQWYWPSPVMLYEIIMKPDLPFDVWDAPNKLDDFSHLMPIISPAYPAWNLSACVSESTRRVMNEEFIRGNEICKKIKLGEANWSDLCEPLEFFKLYNLYLQFDIRAKNLEDLKLWKVAVEPLWRKLIIKIEAHGDCIMKCHLCPTEYAYDDAEHHSVIFVGIKREKTVVSGLMVSIPLPVDNRLVNVFNNEVNARKEPGMDLVFSQFRISRMPDSVKQLVFGSGVSQDA</sequence>
<protein>
    <submittedName>
        <fullName evidence="1">Uncharacterized protein</fullName>
    </submittedName>
</protein>
<reference evidence="1" key="1">
    <citation type="submission" date="2021-05" db="EMBL/GenBank/DDBJ databases">
        <authorList>
            <person name="Scholz U."/>
            <person name="Mascher M."/>
            <person name="Fiebig A."/>
        </authorList>
    </citation>
    <scope>NUCLEOTIDE SEQUENCE [LARGE SCALE GENOMIC DNA]</scope>
</reference>
<dbReference type="EnsemblPlants" id="AVESA.00010b.r2.1DG0170110.2">
    <property type="protein sequence ID" value="AVESA.00010b.r2.1DG0170110.2.CDS"/>
    <property type="gene ID" value="AVESA.00010b.r2.1DG0170110"/>
</dbReference>
<organism evidence="1 2">
    <name type="scientific">Avena sativa</name>
    <name type="common">Oat</name>
    <dbReference type="NCBI Taxonomy" id="4498"/>
    <lineage>
        <taxon>Eukaryota</taxon>
        <taxon>Viridiplantae</taxon>
        <taxon>Streptophyta</taxon>
        <taxon>Embryophyta</taxon>
        <taxon>Tracheophyta</taxon>
        <taxon>Spermatophyta</taxon>
        <taxon>Magnoliopsida</taxon>
        <taxon>Liliopsida</taxon>
        <taxon>Poales</taxon>
        <taxon>Poaceae</taxon>
        <taxon>BOP clade</taxon>
        <taxon>Pooideae</taxon>
        <taxon>Poodae</taxon>
        <taxon>Poeae</taxon>
        <taxon>Poeae Chloroplast Group 1 (Aveneae type)</taxon>
        <taxon>Aveninae</taxon>
        <taxon>Avena</taxon>
    </lineage>
</organism>
<evidence type="ECO:0000313" key="2">
    <source>
        <dbReference type="Proteomes" id="UP001732700"/>
    </source>
</evidence>
<accession>A0ACD5U2P6</accession>
<dbReference type="Proteomes" id="UP001732700">
    <property type="component" value="Chromosome 1D"/>
</dbReference>